<evidence type="ECO:0008006" key="5">
    <source>
        <dbReference type="Google" id="ProtNLM"/>
    </source>
</evidence>
<name>A0ABR5HJX2_9BURK</name>
<gene>
    <name evidence="3" type="ORF">BPMI_00577c</name>
</gene>
<accession>A0ABR5HJX2</accession>
<organism evidence="3 4">
    <name type="scientific">Candidatus Burkholderia pumila</name>
    <dbReference type="NCBI Taxonomy" id="1090375"/>
    <lineage>
        <taxon>Bacteria</taxon>
        <taxon>Pseudomonadati</taxon>
        <taxon>Pseudomonadota</taxon>
        <taxon>Betaproteobacteria</taxon>
        <taxon>Burkholderiales</taxon>
        <taxon>Burkholderiaceae</taxon>
        <taxon>Burkholderia</taxon>
    </lineage>
</organism>
<evidence type="ECO:0000313" key="3">
    <source>
        <dbReference type="EMBL" id="KMQ72775.1"/>
    </source>
</evidence>
<evidence type="ECO:0000313" key="4">
    <source>
        <dbReference type="Proteomes" id="UP000242951"/>
    </source>
</evidence>
<evidence type="ECO:0000256" key="1">
    <source>
        <dbReference type="SAM" id="Coils"/>
    </source>
</evidence>
<reference evidence="3 4" key="1">
    <citation type="submission" date="2015-06" db="EMBL/GenBank/DDBJ databases">
        <title>Comparative genomics of Burkholderia leaf nodule symbionts.</title>
        <authorList>
            <person name="Carlier A."/>
            <person name="Eberl L."/>
            <person name="Pinto-Carbo M."/>
        </authorList>
    </citation>
    <scope>NUCLEOTIDE SEQUENCE [LARGE SCALE GENOMIC DNA]</scope>
    <source>
        <strain evidence="3 4">UZHbot3</strain>
    </source>
</reference>
<protein>
    <recommendedName>
        <fullName evidence="5">Chromosome segregation ATPase</fullName>
    </recommendedName>
</protein>
<evidence type="ECO:0000256" key="2">
    <source>
        <dbReference type="SAM" id="MobiDB-lite"/>
    </source>
</evidence>
<keyword evidence="1" id="KW-0175">Coiled coil</keyword>
<dbReference type="EMBL" id="LELG01000497">
    <property type="protein sequence ID" value="KMQ72775.1"/>
    <property type="molecule type" value="Genomic_DNA"/>
</dbReference>
<dbReference type="Proteomes" id="UP000242951">
    <property type="component" value="Unassembled WGS sequence"/>
</dbReference>
<feature type="region of interest" description="Disordered" evidence="2">
    <location>
        <begin position="191"/>
        <end position="239"/>
    </location>
</feature>
<feature type="compositionally biased region" description="Polar residues" evidence="2">
    <location>
        <begin position="202"/>
        <end position="213"/>
    </location>
</feature>
<feature type="coiled-coil region" evidence="1">
    <location>
        <begin position="128"/>
        <end position="183"/>
    </location>
</feature>
<keyword evidence="4" id="KW-1185">Reference proteome</keyword>
<sequence>MLSKILVLELTWVLLFDRMSDRAGPSLPPYDPIGPTRLVSPRLYYPVELSRPLTYRDFENGVMRVCDPLTAPPCFCPSRDMYPYPVWVVHQLERERTDLAYMATGERREREYIVDEYHRLFHAQDRIIDEVEAKLAATTQQLTGVTQQLTAATEQVTAQAQEIERLRQRLQHQEARLQRAREDLEPTIEISSSTGHAEPQGSGYSVNQSDASSADQPGQQGDGGALGHSDSEPSEGFWA</sequence>
<dbReference type="Gene3D" id="1.20.5.340">
    <property type="match status" value="1"/>
</dbReference>
<comment type="caution">
    <text evidence="3">The sequence shown here is derived from an EMBL/GenBank/DDBJ whole genome shotgun (WGS) entry which is preliminary data.</text>
</comment>
<proteinExistence type="predicted"/>